<evidence type="ECO:0000313" key="3">
    <source>
        <dbReference type="Proteomes" id="UP000298216"/>
    </source>
</evidence>
<accession>A0A4Y9S211</accession>
<dbReference type="RefSeq" id="WP_135193478.1">
    <property type="nucleotide sequence ID" value="NZ_SPVH01000002.1"/>
</dbReference>
<evidence type="ECO:0000256" key="1">
    <source>
        <dbReference type="SAM" id="MobiDB-lite"/>
    </source>
</evidence>
<name>A0A4Y9S211_9CAUL</name>
<keyword evidence="3" id="KW-1185">Reference proteome</keyword>
<comment type="caution">
    <text evidence="2">The sequence shown here is derived from an EMBL/GenBank/DDBJ whole genome shotgun (WGS) entry which is preliminary data.</text>
</comment>
<organism evidence="2 3">
    <name type="scientific">Brevundimonas intermedia</name>
    <dbReference type="NCBI Taxonomy" id="74315"/>
    <lineage>
        <taxon>Bacteria</taxon>
        <taxon>Pseudomonadati</taxon>
        <taxon>Pseudomonadota</taxon>
        <taxon>Alphaproteobacteria</taxon>
        <taxon>Caulobacterales</taxon>
        <taxon>Caulobacteraceae</taxon>
        <taxon>Brevundimonas</taxon>
    </lineage>
</organism>
<dbReference type="OrthoDB" id="7916272at2"/>
<protein>
    <submittedName>
        <fullName evidence="2">Uncharacterized protein</fullName>
    </submittedName>
</protein>
<evidence type="ECO:0000313" key="2">
    <source>
        <dbReference type="EMBL" id="TFW14086.1"/>
    </source>
</evidence>
<dbReference type="Proteomes" id="UP000298216">
    <property type="component" value="Unassembled WGS sequence"/>
</dbReference>
<gene>
    <name evidence="2" type="ORF">EGY25_02440</name>
</gene>
<proteinExistence type="predicted"/>
<feature type="compositionally biased region" description="Basic and acidic residues" evidence="1">
    <location>
        <begin position="1"/>
        <end position="16"/>
    </location>
</feature>
<feature type="region of interest" description="Disordered" evidence="1">
    <location>
        <begin position="1"/>
        <end position="26"/>
    </location>
</feature>
<reference evidence="2 3" key="1">
    <citation type="submission" date="2019-03" db="EMBL/GenBank/DDBJ databases">
        <title>Draft genome of Brevundimonas sp. a heavy metal resistant soil bacteria.</title>
        <authorList>
            <person name="Soto J."/>
        </authorList>
    </citation>
    <scope>NUCLEOTIDE SEQUENCE [LARGE SCALE GENOMIC DNA]</scope>
    <source>
        <strain evidence="2 3">B-10</strain>
    </source>
</reference>
<sequence length="95" mass="9756">MPAIPERDGLLNHGRDASGPARRAAAVTPSDAVDLTSYAKALYVGAAGNVRVLTVGGEDGDATTFANHPVGWLPVQVRRVLATGTTATQIVAAFD</sequence>
<dbReference type="EMBL" id="SPVH01000002">
    <property type="protein sequence ID" value="TFW14086.1"/>
    <property type="molecule type" value="Genomic_DNA"/>
</dbReference>
<dbReference type="AlphaFoldDB" id="A0A4Y9S211"/>